<dbReference type="OrthoDB" id="7870714at2"/>
<gene>
    <name evidence="1" type="ORF">RUM8411_03229</name>
</gene>
<sequence length="141" mass="15755">MQATEDKGQGLKVKAERILPTEEMGQDEFEGLAGEDAPLIHSGHVQFWRVGDTVGQFTASAPQNVWHLDMHITELDWDILAKDMGAILNGFWGAQKPAYVTTHTIPQQAHADLMQSLGFHKIGYLPLTVVPVIVWGWRQCH</sequence>
<dbReference type="RefSeq" id="WP_085823716.1">
    <property type="nucleotide sequence ID" value="NZ_FWFP01000010.1"/>
</dbReference>
<dbReference type="EMBL" id="FWFP01000010">
    <property type="protein sequence ID" value="SLN65063.1"/>
    <property type="molecule type" value="Genomic_DNA"/>
</dbReference>
<proteinExistence type="predicted"/>
<accession>A0A1X6ZY90</accession>
<evidence type="ECO:0000313" key="1">
    <source>
        <dbReference type="EMBL" id="SLN65063.1"/>
    </source>
</evidence>
<protein>
    <submittedName>
        <fullName evidence="1">Uncharacterized protein</fullName>
    </submittedName>
</protein>
<keyword evidence="2" id="KW-1185">Reference proteome</keyword>
<organism evidence="1 2">
    <name type="scientific">Ruegeria meonggei</name>
    <dbReference type="NCBI Taxonomy" id="1446476"/>
    <lineage>
        <taxon>Bacteria</taxon>
        <taxon>Pseudomonadati</taxon>
        <taxon>Pseudomonadota</taxon>
        <taxon>Alphaproteobacteria</taxon>
        <taxon>Rhodobacterales</taxon>
        <taxon>Roseobacteraceae</taxon>
        <taxon>Ruegeria</taxon>
    </lineage>
</organism>
<dbReference type="Proteomes" id="UP000193778">
    <property type="component" value="Unassembled WGS sequence"/>
</dbReference>
<reference evidence="2" key="1">
    <citation type="submission" date="2017-03" db="EMBL/GenBank/DDBJ databases">
        <authorList>
            <person name="Rodrigo-Torres L."/>
            <person name="Arahal R.D."/>
            <person name="Lucena T."/>
        </authorList>
    </citation>
    <scope>NUCLEOTIDE SEQUENCE [LARGE SCALE GENOMIC DNA]</scope>
    <source>
        <strain evidence="2">CECT 8411</strain>
    </source>
</reference>
<dbReference type="AlphaFoldDB" id="A0A1X6ZY90"/>
<evidence type="ECO:0000313" key="2">
    <source>
        <dbReference type="Proteomes" id="UP000193778"/>
    </source>
</evidence>
<name>A0A1X6ZY90_9RHOB</name>